<reference evidence="2 3" key="1">
    <citation type="submission" date="2019-12" db="EMBL/GenBank/DDBJ databases">
        <title>complete genome sequences of Pseudomonas putida str. WP8-W18-CRE-01 isolated from wastewater treatment plant effluent.</title>
        <authorList>
            <person name="Sekizuka T."/>
            <person name="Itokawa K."/>
            <person name="Yatsu K."/>
            <person name="Inamine Y."/>
            <person name="Kuroda M."/>
        </authorList>
    </citation>
    <scope>NUCLEOTIDE SEQUENCE [LARGE SCALE GENOMIC DNA]</scope>
    <source>
        <strain evidence="2 3">WP8-W18-CRE-01</strain>
    </source>
</reference>
<gene>
    <name evidence="2" type="ORF">WP8W18C01_13820</name>
</gene>
<feature type="transmembrane region" description="Helical" evidence="1">
    <location>
        <begin position="40"/>
        <end position="59"/>
    </location>
</feature>
<evidence type="ECO:0000313" key="2">
    <source>
        <dbReference type="EMBL" id="BBT39041.1"/>
    </source>
</evidence>
<feature type="transmembrane region" description="Helical" evidence="1">
    <location>
        <begin position="12"/>
        <end position="34"/>
    </location>
</feature>
<name>A0A6S5T7S9_PSEPU</name>
<dbReference type="AlphaFoldDB" id="A0A6S5T7S9"/>
<dbReference type="Proteomes" id="UP000515680">
    <property type="component" value="Chromosome"/>
</dbReference>
<evidence type="ECO:0000313" key="3">
    <source>
        <dbReference type="Proteomes" id="UP000515680"/>
    </source>
</evidence>
<keyword evidence="1" id="KW-1133">Transmembrane helix</keyword>
<keyword evidence="1" id="KW-0472">Membrane</keyword>
<sequence>MRPLPEGLRRICVVLGMSLSIGWVLLLAIGTRFFTREWPIAFVVTIAVAPFLYVVPFLLSHIACWVKEGFTDGRDSNQ</sequence>
<organism evidence="2 3">
    <name type="scientific">Pseudomonas putida</name>
    <name type="common">Arthrobacter siderocapsulatus</name>
    <dbReference type="NCBI Taxonomy" id="303"/>
    <lineage>
        <taxon>Bacteria</taxon>
        <taxon>Pseudomonadati</taxon>
        <taxon>Pseudomonadota</taxon>
        <taxon>Gammaproteobacteria</taxon>
        <taxon>Pseudomonadales</taxon>
        <taxon>Pseudomonadaceae</taxon>
        <taxon>Pseudomonas</taxon>
    </lineage>
</organism>
<evidence type="ECO:0000256" key="1">
    <source>
        <dbReference type="SAM" id="Phobius"/>
    </source>
</evidence>
<protein>
    <recommendedName>
        <fullName evidence="4">DUF2842 domain-containing protein</fullName>
    </recommendedName>
</protein>
<accession>A0A6S5T7S9</accession>
<proteinExistence type="predicted"/>
<evidence type="ECO:0008006" key="4">
    <source>
        <dbReference type="Google" id="ProtNLM"/>
    </source>
</evidence>
<dbReference type="EMBL" id="AP022227">
    <property type="protein sequence ID" value="BBT39041.1"/>
    <property type="molecule type" value="Genomic_DNA"/>
</dbReference>
<keyword evidence="1" id="KW-0812">Transmembrane</keyword>